<protein>
    <submittedName>
        <fullName evidence="1">Uncharacterized protein</fullName>
    </submittedName>
</protein>
<name>A0A840A348_9CAUL</name>
<organism evidence="1 2">
    <name type="scientific">Phenylobacterium haematophilum</name>
    <dbReference type="NCBI Taxonomy" id="98513"/>
    <lineage>
        <taxon>Bacteria</taxon>
        <taxon>Pseudomonadati</taxon>
        <taxon>Pseudomonadota</taxon>
        <taxon>Alphaproteobacteria</taxon>
        <taxon>Caulobacterales</taxon>
        <taxon>Caulobacteraceae</taxon>
        <taxon>Phenylobacterium</taxon>
    </lineage>
</organism>
<gene>
    <name evidence="1" type="ORF">GGQ61_003784</name>
</gene>
<accession>A0A840A348</accession>
<dbReference type="EMBL" id="JACIDK010000007">
    <property type="protein sequence ID" value="MBB3893046.1"/>
    <property type="molecule type" value="Genomic_DNA"/>
</dbReference>
<dbReference type="Proteomes" id="UP000530564">
    <property type="component" value="Unassembled WGS sequence"/>
</dbReference>
<comment type="caution">
    <text evidence="1">The sequence shown here is derived from an EMBL/GenBank/DDBJ whole genome shotgun (WGS) entry which is preliminary data.</text>
</comment>
<sequence length="89" mass="9517">MVYSTKQGSGVLGTQEQPLEAVTFEATIEHAQNSILSFIAKIRTRSGRSLAELKGQNLVLQIDDGPALGVMIVHVEGNGDEAVLNLSPR</sequence>
<keyword evidence="2" id="KW-1185">Reference proteome</keyword>
<evidence type="ECO:0000313" key="1">
    <source>
        <dbReference type="EMBL" id="MBB3893046.1"/>
    </source>
</evidence>
<reference evidence="1 2" key="1">
    <citation type="submission" date="2020-08" db="EMBL/GenBank/DDBJ databases">
        <title>Genomic Encyclopedia of Type Strains, Phase IV (KMG-IV): sequencing the most valuable type-strain genomes for metagenomic binning, comparative biology and taxonomic classification.</title>
        <authorList>
            <person name="Goeker M."/>
        </authorList>
    </citation>
    <scope>NUCLEOTIDE SEQUENCE [LARGE SCALE GENOMIC DNA]</scope>
    <source>
        <strain evidence="1 2">DSM 21793</strain>
    </source>
</reference>
<evidence type="ECO:0000313" key="2">
    <source>
        <dbReference type="Proteomes" id="UP000530564"/>
    </source>
</evidence>
<proteinExistence type="predicted"/>
<dbReference type="RefSeq" id="WP_183776119.1">
    <property type="nucleotide sequence ID" value="NZ_JACIDK010000007.1"/>
</dbReference>
<dbReference type="AlphaFoldDB" id="A0A840A348"/>